<dbReference type="InterPro" id="IPR015683">
    <property type="entry name" value="Ionotropic_Glu_rcpt"/>
</dbReference>
<evidence type="ECO:0000256" key="3">
    <source>
        <dbReference type="ARBA" id="ARBA00022989"/>
    </source>
</evidence>
<evidence type="ECO:0000256" key="5">
    <source>
        <dbReference type="ARBA" id="ARBA00023170"/>
    </source>
</evidence>
<sequence>MTTQGARAILGPQSSAESAFVADLATRAEVPVVSFSATSPSVSPSAVGSRFFVRAAVSDAAQAGAIAALAAYFGWRRVVPVYQDDDYGAAFVPYLVDALTAAGAEVPYRCALPADASSRDDGGAVVTAAMYRLESEQTRRFVVHARPALAERVLAAAEEAGMMAAGVIGLVPYVPPSTTPRLRDVRRRWAHRFMRDHPDADHAEAEMGCFALWAYDAAWAVASAAERLGPGDLLSPPGLVGGRSGPTDFSGLGKSTSGKKFLAEITNTTFDGLSGRFHLVHGELTVPAFRVVNIVDNAKERSIGFWTPKRRLTRRLGSTSKDDSGLGPVIWPGDSTVVPRGWVQPTSGRKLRVAVPGGRVDPGYRAIIHLDVDPATNRTVAGGYVIEVFEAAVRLLPYALPFEYVLVPSMPYDSLIKKVSHGTLRSAAVELKLHLSAQLVRRLSKRMRVC</sequence>
<dbReference type="Gene3D" id="3.40.50.2300">
    <property type="match status" value="2"/>
</dbReference>
<feature type="domain" description="Receptor ligand binding region" evidence="7">
    <location>
        <begin position="5"/>
        <end position="296"/>
    </location>
</feature>
<proteinExistence type="predicted"/>
<dbReference type="GO" id="GO:0004930">
    <property type="term" value="F:G protein-coupled receptor activity"/>
    <property type="evidence" value="ECO:0007669"/>
    <property type="project" value="InterPro"/>
</dbReference>
<keyword evidence="6" id="KW-0325">Glycoprotein</keyword>
<evidence type="ECO:0000256" key="2">
    <source>
        <dbReference type="ARBA" id="ARBA00022692"/>
    </source>
</evidence>
<dbReference type="Gramene" id="TVU09627">
    <property type="protein sequence ID" value="TVU09627"/>
    <property type="gene ID" value="EJB05_43113"/>
</dbReference>
<keyword evidence="3" id="KW-1133">Transmembrane helix</keyword>
<gene>
    <name evidence="8" type="ORF">EJB05_43113</name>
</gene>
<accession>A0A5J9TEJ2</accession>
<dbReference type="PANTHER" id="PTHR34836">
    <property type="entry name" value="OS06G0188250 PROTEIN"/>
    <property type="match status" value="1"/>
</dbReference>
<evidence type="ECO:0000259" key="7">
    <source>
        <dbReference type="Pfam" id="PF01094"/>
    </source>
</evidence>
<evidence type="ECO:0000313" key="8">
    <source>
        <dbReference type="EMBL" id="TVU09627.1"/>
    </source>
</evidence>
<dbReference type="PRINTS" id="PR00248">
    <property type="entry name" value="GPCRMGR"/>
</dbReference>
<dbReference type="Proteomes" id="UP000324897">
    <property type="component" value="Chromosome 3"/>
</dbReference>
<comment type="caution">
    <text evidence="8">The sequence shown here is derived from an EMBL/GenBank/DDBJ whole genome shotgun (WGS) entry which is preliminary data.</text>
</comment>
<evidence type="ECO:0000313" key="9">
    <source>
        <dbReference type="Proteomes" id="UP000324897"/>
    </source>
</evidence>
<keyword evidence="5" id="KW-0675">Receptor</keyword>
<feature type="non-terminal residue" evidence="8">
    <location>
        <position position="1"/>
    </location>
</feature>
<evidence type="ECO:0000256" key="4">
    <source>
        <dbReference type="ARBA" id="ARBA00023136"/>
    </source>
</evidence>
<name>A0A5J9TEJ2_9POAL</name>
<keyword evidence="2" id="KW-0812">Transmembrane</keyword>
<keyword evidence="4" id="KW-0472">Membrane</keyword>
<dbReference type="InterPro" id="IPR000337">
    <property type="entry name" value="GPCR_3"/>
</dbReference>
<keyword evidence="9" id="KW-1185">Reference proteome</keyword>
<dbReference type="GO" id="GO:0016020">
    <property type="term" value="C:membrane"/>
    <property type="evidence" value="ECO:0007669"/>
    <property type="project" value="UniProtKB-SubCell"/>
</dbReference>
<comment type="subcellular location">
    <subcellularLocation>
        <location evidence="1">Membrane</location>
        <topology evidence="1">Multi-pass membrane protein</topology>
    </subcellularLocation>
</comment>
<dbReference type="EMBL" id="RWGY01000039">
    <property type="protein sequence ID" value="TVU09627.1"/>
    <property type="molecule type" value="Genomic_DNA"/>
</dbReference>
<evidence type="ECO:0000256" key="1">
    <source>
        <dbReference type="ARBA" id="ARBA00004141"/>
    </source>
</evidence>
<dbReference type="FunFam" id="3.40.190.10:FF:000396">
    <property type="entry name" value="Glutamate receptor"/>
    <property type="match status" value="1"/>
</dbReference>
<dbReference type="OrthoDB" id="5984008at2759"/>
<organism evidence="8 9">
    <name type="scientific">Eragrostis curvula</name>
    <name type="common">weeping love grass</name>
    <dbReference type="NCBI Taxonomy" id="38414"/>
    <lineage>
        <taxon>Eukaryota</taxon>
        <taxon>Viridiplantae</taxon>
        <taxon>Streptophyta</taxon>
        <taxon>Embryophyta</taxon>
        <taxon>Tracheophyta</taxon>
        <taxon>Spermatophyta</taxon>
        <taxon>Magnoliopsida</taxon>
        <taxon>Liliopsida</taxon>
        <taxon>Poales</taxon>
        <taxon>Poaceae</taxon>
        <taxon>PACMAD clade</taxon>
        <taxon>Chloridoideae</taxon>
        <taxon>Eragrostideae</taxon>
        <taxon>Eragrostidinae</taxon>
        <taxon>Eragrostis</taxon>
    </lineage>
</organism>
<dbReference type="AlphaFoldDB" id="A0A5J9TEJ2"/>
<reference evidence="8 9" key="1">
    <citation type="journal article" date="2019" name="Sci. Rep.">
        <title>A high-quality genome of Eragrostis curvula grass provides insights into Poaceae evolution and supports new strategies to enhance forage quality.</title>
        <authorList>
            <person name="Carballo J."/>
            <person name="Santos B.A.C.M."/>
            <person name="Zappacosta D."/>
            <person name="Garbus I."/>
            <person name="Selva J.P."/>
            <person name="Gallo C.A."/>
            <person name="Diaz A."/>
            <person name="Albertini E."/>
            <person name="Caccamo M."/>
            <person name="Echenique V."/>
        </authorList>
    </citation>
    <scope>NUCLEOTIDE SEQUENCE [LARGE SCALE GENOMIC DNA]</scope>
    <source>
        <strain evidence="9">cv. Victoria</strain>
        <tissue evidence="8">Leaf</tissue>
    </source>
</reference>
<evidence type="ECO:0000256" key="6">
    <source>
        <dbReference type="ARBA" id="ARBA00023180"/>
    </source>
</evidence>
<dbReference type="Pfam" id="PF01094">
    <property type="entry name" value="ANF_receptor"/>
    <property type="match status" value="1"/>
</dbReference>
<dbReference type="InterPro" id="IPR028082">
    <property type="entry name" value="Peripla_BP_I"/>
</dbReference>
<protein>
    <recommendedName>
        <fullName evidence="7">Receptor ligand binding region domain-containing protein</fullName>
    </recommendedName>
</protein>
<dbReference type="SUPFAM" id="SSF53822">
    <property type="entry name" value="Periplasmic binding protein-like I"/>
    <property type="match status" value="1"/>
</dbReference>
<dbReference type="PANTHER" id="PTHR34836:SF1">
    <property type="entry name" value="OS09G0428600 PROTEIN"/>
    <property type="match status" value="1"/>
</dbReference>
<dbReference type="InterPro" id="IPR001828">
    <property type="entry name" value="ANF_lig-bd_rcpt"/>
</dbReference>